<proteinExistence type="predicted"/>
<reference evidence="3 4" key="1">
    <citation type="submission" date="2020-10" db="EMBL/GenBank/DDBJ databases">
        <authorList>
            <person name="Klimov P.B."/>
            <person name="Dyachkov S.M."/>
            <person name="Chetverikov P.E."/>
        </authorList>
    </citation>
    <scope>NUCLEOTIDE SEQUENCE [LARGE SCALE GENOMIC DNA]</scope>
    <source>
        <strain evidence="3">BMOC 18-1129-001#AD2665</strain>
        <tissue evidence="3">Entire mites</tissue>
    </source>
</reference>
<evidence type="ECO:0000256" key="2">
    <source>
        <dbReference type="SAM" id="Phobius"/>
    </source>
</evidence>
<evidence type="ECO:0000313" key="3">
    <source>
        <dbReference type="EMBL" id="KAG9511285.1"/>
    </source>
</evidence>
<organism evidence="3 4">
    <name type="scientific">Fragariocoptes setiger</name>
    <dbReference type="NCBI Taxonomy" id="1670756"/>
    <lineage>
        <taxon>Eukaryota</taxon>
        <taxon>Metazoa</taxon>
        <taxon>Ecdysozoa</taxon>
        <taxon>Arthropoda</taxon>
        <taxon>Chelicerata</taxon>
        <taxon>Arachnida</taxon>
        <taxon>Acari</taxon>
        <taxon>Acariformes</taxon>
        <taxon>Trombidiformes</taxon>
        <taxon>Prostigmata</taxon>
        <taxon>Eupodina</taxon>
        <taxon>Eriophyoidea</taxon>
        <taxon>Phytoptidae</taxon>
        <taxon>Fragariocoptes</taxon>
    </lineage>
</organism>
<dbReference type="EMBL" id="JAIFTH010000013">
    <property type="protein sequence ID" value="KAG9511285.1"/>
    <property type="molecule type" value="Genomic_DNA"/>
</dbReference>
<evidence type="ECO:0000256" key="1">
    <source>
        <dbReference type="SAM" id="MobiDB-lite"/>
    </source>
</evidence>
<name>A0ABQ7SCZ1_9ACAR</name>
<gene>
    <name evidence="3" type="ORF">GZH46_00144</name>
</gene>
<feature type="region of interest" description="Disordered" evidence="1">
    <location>
        <begin position="92"/>
        <end position="115"/>
    </location>
</feature>
<evidence type="ECO:0000313" key="4">
    <source>
        <dbReference type="Proteomes" id="UP000825002"/>
    </source>
</evidence>
<keyword evidence="2" id="KW-0812">Transmembrane</keyword>
<keyword evidence="4" id="KW-1185">Reference proteome</keyword>
<keyword evidence="2" id="KW-1133">Transmembrane helix</keyword>
<dbReference type="Proteomes" id="UP000825002">
    <property type="component" value="Unassembled WGS sequence"/>
</dbReference>
<sequence>MKRTKKKRKRRILPITILTFALVFMSKIFVPVHDAAHAPLDTTHWKPHQHNSNCEHLLLTSVSSGDTIENHRRVPHKQSDNLLKLANIKDAANPSASSDNHRPLRKPHSPPSTASDFVNAANVLEIIRPTTATINSKHETSRKQKSLTNNSLDLVQYKQAHRHNKQIDLVTKHDSSTYAPVTDGAKRLKS</sequence>
<feature type="non-terminal residue" evidence="3">
    <location>
        <position position="190"/>
    </location>
</feature>
<keyword evidence="2" id="KW-0472">Membrane</keyword>
<feature type="transmembrane region" description="Helical" evidence="2">
    <location>
        <begin position="12"/>
        <end position="30"/>
    </location>
</feature>
<accession>A0ABQ7SCZ1</accession>
<protein>
    <submittedName>
        <fullName evidence="3">Uncharacterized protein</fullName>
    </submittedName>
</protein>
<comment type="caution">
    <text evidence="3">The sequence shown here is derived from an EMBL/GenBank/DDBJ whole genome shotgun (WGS) entry which is preliminary data.</text>
</comment>